<dbReference type="EMBL" id="BLQM01000255">
    <property type="protein sequence ID" value="GMH78730.1"/>
    <property type="molecule type" value="Genomic_DNA"/>
</dbReference>
<evidence type="ECO:0000256" key="2">
    <source>
        <dbReference type="SAM" id="Phobius"/>
    </source>
</evidence>
<dbReference type="AlphaFoldDB" id="A0A9W7B357"/>
<gene>
    <name evidence="3" type="ORF">TL16_g07917</name>
</gene>
<accession>A0A9W7B357</accession>
<feature type="compositionally biased region" description="Basic residues" evidence="1">
    <location>
        <begin position="7"/>
        <end position="30"/>
    </location>
</feature>
<organism evidence="3 4">
    <name type="scientific">Triparma laevis f. inornata</name>
    <dbReference type="NCBI Taxonomy" id="1714386"/>
    <lineage>
        <taxon>Eukaryota</taxon>
        <taxon>Sar</taxon>
        <taxon>Stramenopiles</taxon>
        <taxon>Ochrophyta</taxon>
        <taxon>Bolidophyceae</taxon>
        <taxon>Parmales</taxon>
        <taxon>Triparmaceae</taxon>
        <taxon>Triparma</taxon>
    </lineage>
</organism>
<dbReference type="Proteomes" id="UP001162640">
    <property type="component" value="Unassembled WGS sequence"/>
</dbReference>
<sequence>MVASTRSARKKPRPPTPKKSRSKSPSRSRAKSTPPSPKPSQISVEMSPLQEILNALSMTAPLIFMLKSYPTPTLAFPQTLSTLPSPEQLIVLSTLLHCPFSVTYHIRCAFKWYKHRINNRYRCLDQTFIHFCCLTYSYALSGWLWYFFMMAVPNLYSAYW</sequence>
<evidence type="ECO:0000256" key="1">
    <source>
        <dbReference type="SAM" id="MobiDB-lite"/>
    </source>
</evidence>
<keyword evidence="2" id="KW-0812">Transmembrane</keyword>
<feature type="transmembrane region" description="Helical" evidence="2">
    <location>
        <begin position="127"/>
        <end position="148"/>
    </location>
</feature>
<proteinExistence type="predicted"/>
<comment type="caution">
    <text evidence="3">The sequence shown here is derived from an EMBL/GenBank/DDBJ whole genome shotgun (WGS) entry which is preliminary data.</text>
</comment>
<evidence type="ECO:0000313" key="3">
    <source>
        <dbReference type="EMBL" id="GMH78730.1"/>
    </source>
</evidence>
<name>A0A9W7B357_9STRA</name>
<reference evidence="4" key="1">
    <citation type="journal article" date="2023" name="Commun. Biol.">
        <title>Genome analysis of Parmales, the sister group of diatoms, reveals the evolutionary specialization of diatoms from phago-mixotrophs to photoautotrophs.</title>
        <authorList>
            <person name="Ban H."/>
            <person name="Sato S."/>
            <person name="Yoshikawa S."/>
            <person name="Yamada K."/>
            <person name="Nakamura Y."/>
            <person name="Ichinomiya M."/>
            <person name="Sato N."/>
            <person name="Blanc-Mathieu R."/>
            <person name="Endo H."/>
            <person name="Kuwata A."/>
            <person name="Ogata H."/>
        </authorList>
    </citation>
    <scope>NUCLEOTIDE SEQUENCE [LARGE SCALE GENOMIC DNA]</scope>
</reference>
<evidence type="ECO:0000313" key="4">
    <source>
        <dbReference type="Proteomes" id="UP001162640"/>
    </source>
</evidence>
<feature type="region of interest" description="Disordered" evidence="1">
    <location>
        <begin position="1"/>
        <end position="42"/>
    </location>
</feature>
<keyword evidence="2" id="KW-1133">Transmembrane helix</keyword>
<protein>
    <submittedName>
        <fullName evidence="3">Uncharacterized protein</fullName>
    </submittedName>
</protein>
<keyword evidence="2" id="KW-0472">Membrane</keyword>